<dbReference type="PANTHER" id="PTHR46236:SF27">
    <property type="entry name" value="MATH DOMAIN-CONTAINING PROTEIN"/>
    <property type="match status" value="1"/>
</dbReference>
<name>A0A6D2JE62_9BRAS</name>
<evidence type="ECO:0000313" key="2">
    <source>
        <dbReference type="Proteomes" id="UP000467841"/>
    </source>
</evidence>
<evidence type="ECO:0000313" key="1">
    <source>
        <dbReference type="EMBL" id="CAA7038222.1"/>
    </source>
</evidence>
<dbReference type="PANTHER" id="PTHR46236">
    <property type="entry name" value="TRAF-LIKE SUPERFAMILY PROTEIN"/>
    <property type="match status" value="1"/>
</dbReference>
<dbReference type="PROSITE" id="PS00018">
    <property type="entry name" value="EF_HAND_1"/>
    <property type="match status" value="1"/>
</dbReference>
<keyword evidence="2" id="KW-1185">Reference proteome</keyword>
<dbReference type="InterPro" id="IPR018247">
    <property type="entry name" value="EF_Hand_1_Ca_BS"/>
</dbReference>
<accession>A0A6D2JE62</accession>
<proteinExistence type="predicted"/>
<gene>
    <name evidence="1" type="ORF">MERR_LOCUS25457</name>
</gene>
<dbReference type="Proteomes" id="UP000467841">
    <property type="component" value="Unassembled WGS sequence"/>
</dbReference>
<dbReference type="EMBL" id="CACVBM020001189">
    <property type="protein sequence ID" value="CAA7038222.1"/>
    <property type="molecule type" value="Genomic_DNA"/>
</dbReference>
<reference evidence="1" key="1">
    <citation type="submission" date="2020-01" db="EMBL/GenBank/DDBJ databases">
        <authorList>
            <person name="Mishra B."/>
        </authorList>
    </citation>
    <scope>NUCLEOTIDE SEQUENCE [LARGE SCALE GENOMIC DNA]</scope>
</reference>
<dbReference type="InterPro" id="IPR050804">
    <property type="entry name" value="MCC"/>
</dbReference>
<organism evidence="1 2">
    <name type="scientific">Microthlaspi erraticum</name>
    <dbReference type="NCBI Taxonomy" id="1685480"/>
    <lineage>
        <taxon>Eukaryota</taxon>
        <taxon>Viridiplantae</taxon>
        <taxon>Streptophyta</taxon>
        <taxon>Embryophyta</taxon>
        <taxon>Tracheophyta</taxon>
        <taxon>Spermatophyta</taxon>
        <taxon>Magnoliopsida</taxon>
        <taxon>eudicotyledons</taxon>
        <taxon>Gunneridae</taxon>
        <taxon>Pentapetalae</taxon>
        <taxon>rosids</taxon>
        <taxon>malvids</taxon>
        <taxon>Brassicales</taxon>
        <taxon>Brassicaceae</taxon>
        <taxon>Coluteocarpeae</taxon>
        <taxon>Microthlaspi</taxon>
    </lineage>
</organism>
<dbReference type="OrthoDB" id="1051889at2759"/>
<dbReference type="AlphaFoldDB" id="A0A6D2JE62"/>
<protein>
    <submittedName>
        <fullName evidence="1">Uncharacterized protein</fullName>
    </submittedName>
</protein>
<comment type="caution">
    <text evidence="1">The sequence shown here is derived from an EMBL/GenBank/DDBJ whole genome shotgun (WGS) entry which is preliminary data.</text>
</comment>
<sequence>MASAALGWHANLAKWIFQTHPETTVNVKSQNPELRTYYMNVIFGVMRTIDHNKSRDVSVYELSNAYKGLSDLTQADFKVEWLRPKLETVSLKMKNRNAYEAWKAELKKEKAKLKKHSSLRVLLGRFFCLKT</sequence>